<sequence>MTGDGVDKQIAFFTGTSTLDSEATGFAWDYTNNKLGIGDDTPEGIVDIDGAATGQALLQLRETGDQNIITATASSTTVFNLTRNGLIEAADLTLGLNDTTATIATYDTNEDLTLDPNGTGDIYFHGGSYSINDSGQATFATDETINGIDISSGAVSDVVDLAMVLGAGNDITIDAAATDNTGTTGIINLDLDATSSQQAINLDIETITDAGIDTLIGLDILATQTSTDDDIIYGIRVQNLAGLADSGAEYGIYQAGTSWDYGWQDWLTLERNTAYTRQVHPGTMDSTSKTTHFLIQV</sequence>
<evidence type="ECO:0000313" key="1">
    <source>
        <dbReference type="EMBL" id="KKQ93206.1"/>
    </source>
</evidence>
<comment type="caution">
    <text evidence="1">The sequence shown here is derived from an EMBL/GenBank/DDBJ whole genome shotgun (WGS) entry which is preliminary data.</text>
</comment>
<dbReference type="AlphaFoldDB" id="A0A0G0PV79"/>
<evidence type="ECO:0000313" key="2">
    <source>
        <dbReference type="Proteomes" id="UP000034932"/>
    </source>
</evidence>
<accession>A0A0G0PV79</accession>
<protein>
    <submittedName>
        <fullName evidence="1">Uncharacterized protein</fullName>
    </submittedName>
</protein>
<name>A0A0G0PV79_9BACT</name>
<gene>
    <name evidence="1" type="ORF">UT19_C0016G0019</name>
</gene>
<dbReference type="EMBL" id="LBVW01000016">
    <property type="protein sequence ID" value="KKQ93206.1"/>
    <property type="molecule type" value="Genomic_DNA"/>
</dbReference>
<dbReference type="Proteomes" id="UP000034932">
    <property type="component" value="Unassembled WGS sequence"/>
</dbReference>
<organism evidence="1 2">
    <name type="scientific">Candidatus Woesebacteria bacterium GW2011_GWB1_39_10b</name>
    <dbReference type="NCBI Taxonomy" id="1618573"/>
    <lineage>
        <taxon>Bacteria</taxon>
        <taxon>Candidatus Woeseibacteriota</taxon>
    </lineage>
</organism>
<proteinExistence type="predicted"/>
<reference evidence="1 2" key="1">
    <citation type="journal article" date="2015" name="Nature">
        <title>rRNA introns, odd ribosomes, and small enigmatic genomes across a large radiation of phyla.</title>
        <authorList>
            <person name="Brown C.T."/>
            <person name="Hug L.A."/>
            <person name="Thomas B.C."/>
            <person name="Sharon I."/>
            <person name="Castelle C.J."/>
            <person name="Singh A."/>
            <person name="Wilkins M.J."/>
            <person name="Williams K.H."/>
            <person name="Banfield J.F."/>
        </authorList>
    </citation>
    <scope>NUCLEOTIDE SEQUENCE [LARGE SCALE GENOMIC DNA]</scope>
</reference>